<feature type="transmembrane region" description="Helical" evidence="1">
    <location>
        <begin position="24"/>
        <end position="51"/>
    </location>
</feature>
<gene>
    <name evidence="2" type="ORF">KIN20_023609</name>
</gene>
<dbReference type="EMBL" id="JAHQIW010004789">
    <property type="protein sequence ID" value="KAJ1363694.1"/>
    <property type="molecule type" value="Genomic_DNA"/>
</dbReference>
<dbReference type="AlphaFoldDB" id="A0AAD5NA94"/>
<dbReference type="Proteomes" id="UP001196413">
    <property type="component" value="Unassembled WGS sequence"/>
</dbReference>
<keyword evidence="3" id="KW-1185">Reference proteome</keyword>
<name>A0AAD5NA94_PARTN</name>
<keyword evidence="1" id="KW-0812">Transmembrane</keyword>
<comment type="caution">
    <text evidence="2">The sequence shown here is derived from an EMBL/GenBank/DDBJ whole genome shotgun (WGS) entry which is preliminary data.</text>
</comment>
<reference evidence="2" key="1">
    <citation type="submission" date="2021-06" db="EMBL/GenBank/DDBJ databases">
        <title>Parelaphostrongylus tenuis whole genome reference sequence.</title>
        <authorList>
            <person name="Garwood T.J."/>
            <person name="Larsen P.A."/>
            <person name="Fountain-Jones N.M."/>
            <person name="Garbe J.R."/>
            <person name="Macchietto M.G."/>
            <person name="Kania S.A."/>
            <person name="Gerhold R.W."/>
            <person name="Richards J.E."/>
            <person name="Wolf T.M."/>
        </authorList>
    </citation>
    <scope>NUCLEOTIDE SEQUENCE</scope>
    <source>
        <strain evidence="2">MNPRO001-30</strain>
        <tissue evidence="2">Meninges</tissue>
    </source>
</reference>
<keyword evidence="1" id="KW-1133">Transmembrane helix</keyword>
<protein>
    <submittedName>
        <fullName evidence="2">Uncharacterized protein</fullName>
    </submittedName>
</protein>
<evidence type="ECO:0000256" key="1">
    <source>
        <dbReference type="SAM" id="Phobius"/>
    </source>
</evidence>
<evidence type="ECO:0000313" key="2">
    <source>
        <dbReference type="EMBL" id="KAJ1363694.1"/>
    </source>
</evidence>
<keyword evidence="1" id="KW-0472">Membrane</keyword>
<sequence>MSVRRHVSFHSFMEFPTVFKYDTYYGAFVVPFEIALYCLFYQILLYILLLLQIWSQPVIYDVQEKEEKGSSPPVYQVIKKNASAPTPCKAMAPGCISLC</sequence>
<organism evidence="2 3">
    <name type="scientific">Parelaphostrongylus tenuis</name>
    <name type="common">Meningeal worm</name>
    <dbReference type="NCBI Taxonomy" id="148309"/>
    <lineage>
        <taxon>Eukaryota</taxon>
        <taxon>Metazoa</taxon>
        <taxon>Ecdysozoa</taxon>
        <taxon>Nematoda</taxon>
        <taxon>Chromadorea</taxon>
        <taxon>Rhabditida</taxon>
        <taxon>Rhabditina</taxon>
        <taxon>Rhabditomorpha</taxon>
        <taxon>Strongyloidea</taxon>
        <taxon>Metastrongylidae</taxon>
        <taxon>Parelaphostrongylus</taxon>
    </lineage>
</organism>
<evidence type="ECO:0000313" key="3">
    <source>
        <dbReference type="Proteomes" id="UP001196413"/>
    </source>
</evidence>
<proteinExistence type="predicted"/>
<accession>A0AAD5NA94</accession>